<feature type="transmembrane region" description="Helical" evidence="7">
    <location>
        <begin position="21"/>
        <end position="40"/>
    </location>
</feature>
<evidence type="ECO:0000256" key="3">
    <source>
        <dbReference type="ARBA" id="ARBA00007931"/>
    </source>
</evidence>
<evidence type="ECO:0000256" key="6">
    <source>
        <dbReference type="ARBA" id="ARBA00023136"/>
    </source>
</evidence>
<comment type="subcellular location">
    <subcellularLocation>
        <location evidence="2">Membrane</location>
        <topology evidence="2">Multi-pass membrane protein</topology>
    </subcellularLocation>
</comment>
<dbReference type="Pfam" id="PF02163">
    <property type="entry name" value="Peptidase_M50"/>
    <property type="match status" value="1"/>
</dbReference>
<proteinExistence type="inferred from homology"/>
<feature type="transmembrane region" description="Helical" evidence="7">
    <location>
        <begin position="46"/>
        <end position="68"/>
    </location>
</feature>
<dbReference type="CDD" id="cd05709">
    <property type="entry name" value="S2P-M50"/>
    <property type="match status" value="1"/>
</dbReference>
<feature type="transmembrane region" description="Helical" evidence="7">
    <location>
        <begin position="164"/>
        <end position="183"/>
    </location>
</feature>
<evidence type="ECO:0000313" key="9">
    <source>
        <dbReference type="EMBL" id="CAA6826357.1"/>
    </source>
</evidence>
<feature type="transmembrane region" description="Helical" evidence="7">
    <location>
        <begin position="123"/>
        <end position="144"/>
    </location>
</feature>
<keyword evidence="5 7" id="KW-1133">Transmembrane helix</keyword>
<comment type="similarity">
    <text evidence="3">Belongs to the peptidase M50B family.</text>
</comment>
<evidence type="ECO:0000256" key="7">
    <source>
        <dbReference type="SAM" id="Phobius"/>
    </source>
</evidence>
<organism evidence="9">
    <name type="scientific">uncultured Thiotrichaceae bacterium</name>
    <dbReference type="NCBI Taxonomy" id="298394"/>
    <lineage>
        <taxon>Bacteria</taxon>
        <taxon>Pseudomonadati</taxon>
        <taxon>Pseudomonadota</taxon>
        <taxon>Gammaproteobacteria</taxon>
        <taxon>Thiotrichales</taxon>
        <taxon>Thiotrichaceae</taxon>
        <taxon>environmental samples</taxon>
    </lineage>
</organism>
<comment type="cofactor">
    <cofactor evidence="1">
        <name>Zn(2+)</name>
        <dbReference type="ChEBI" id="CHEBI:29105"/>
    </cofactor>
</comment>
<dbReference type="InterPro" id="IPR008915">
    <property type="entry name" value="Peptidase_M50"/>
</dbReference>
<protein>
    <submittedName>
        <fullName evidence="9">Peptidase family M50</fullName>
    </submittedName>
</protein>
<keyword evidence="4 7" id="KW-0812">Transmembrane</keyword>
<evidence type="ECO:0000259" key="8">
    <source>
        <dbReference type="Pfam" id="PF02163"/>
    </source>
</evidence>
<reference evidence="9" key="1">
    <citation type="submission" date="2020-01" db="EMBL/GenBank/DDBJ databases">
        <authorList>
            <person name="Meier V. D."/>
            <person name="Meier V D."/>
        </authorList>
    </citation>
    <scope>NUCLEOTIDE SEQUENCE</scope>
    <source>
        <strain evidence="9">HLG_WM_MAG_09</strain>
    </source>
</reference>
<feature type="domain" description="Peptidase M50" evidence="8">
    <location>
        <begin position="50"/>
        <end position="144"/>
    </location>
</feature>
<name>A0A6S6U7Y5_9GAMM</name>
<gene>
    <name evidence="9" type="ORF">HELGO_WM46201</name>
</gene>
<evidence type="ECO:0000256" key="4">
    <source>
        <dbReference type="ARBA" id="ARBA00022692"/>
    </source>
</evidence>
<dbReference type="GO" id="GO:0006508">
    <property type="term" value="P:proteolysis"/>
    <property type="evidence" value="ECO:0007669"/>
    <property type="project" value="InterPro"/>
</dbReference>
<evidence type="ECO:0000256" key="1">
    <source>
        <dbReference type="ARBA" id="ARBA00001947"/>
    </source>
</evidence>
<accession>A0A6S6U7Y5</accession>
<keyword evidence="6 7" id="KW-0472">Membrane</keyword>
<dbReference type="EMBL" id="CACVAT010000424">
    <property type="protein sequence ID" value="CAA6826357.1"/>
    <property type="molecule type" value="Genomic_DNA"/>
</dbReference>
<dbReference type="AlphaFoldDB" id="A0A6S6U7Y5"/>
<dbReference type="GO" id="GO:0016020">
    <property type="term" value="C:membrane"/>
    <property type="evidence" value="ECO:0007669"/>
    <property type="project" value="UniProtKB-SubCell"/>
</dbReference>
<evidence type="ECO:0000256" key="2">
    <source>
        <dbReference type="ARBA" id="ARBA00004141"/>
    </source>
</evidence>
<sequence length="203" mass="22709">MNFDQRDYDKKPLTRSEAMTLYGAVFVVMLLFTLEIFTHYEPRKMAVLMFLLWWMPLVLLHEFGHALMARLLGWGIERTVVGFGRVVYEGRLFGAPLEVRMVPIEGFVRFQAAGEQGTRIKNALVYFAGPGIELLLFCIIALSLGWDNLFFIEDHYGKLALQSLAFAALAGAVINLIPMGVVTKDGESPNDGMGILKSLFGKA</sequence>
<evidence type="ECO:0000256" key="5">
    <source>
        <dbReference type="ARBA" id="ARBA00022989"/>
    </source>
</evidence>